<dbReference type="GO" id="GO:0016787">
    <property type="term" value="F:hydrolase activity"/>
    <property type="evidence" value="ECO:0007669"/>
    <property type="project" value="UniProtKB-KW"/>
</dbReference>
<gene>
    <name evidence="3" type="ORF">ACFOOR_08855</name>
</gene>
<dbReference type="SUPFAM" id="SSF52096">
    <property type="entry name" value="ClpP/crotonase"/>
    <property type="match status" value="1"/>
</dbReference>
<dbReference type="EMBL" id="JBHRSV010000016">
    <property type="protein sequence ID" value="MFC2926214.1"/>
    <property type="molecule type" value="Genomic_DNA"/>
</dbReference>
<dbReference type="PANTHER" id="PTHR32060:SF30">
    <property type="entry name" value="CARBOXY-TERMINAL PROCESSING PROTEASE CTPA"/>
    <property type="match status" value="1"/>
</dbReference>
<name>A0ABV6ZXV1_9PROT</name>
<dbReference type="CDD" id="cd06567">
    <property type="entry name" value="Peptidase_S41"/>
    <property type="match status" value="1"/>
</dbReference>
<dbReference type="SMART" id="SM00245">
    <property type="entry name" value="TSPc"/>
    <property type="match status" value="1"/>
</dbReference>
<keyword evidence="3" id="KW-0378">Hydrolase</keyword>
<dbReference type="RefSeq" id="WP_343164527.1">
    <property type="nucleotide sequence ID" value="NZ_JBHRSV010000016.1"/>
</dbReference>
<protein>
    <submittedName>
        <fullName evidence="3">S41 family peptidase</fullName>
        <ecNumber evidence="3">3.4.-.-</ecNumber>
    </submittedName>
</protein>
<dbReference type="PANTHER" id="PTHR32060">
    <property type="entry name" value="TAIL-SPECIFIC PROTEASE"/>
    <property type="match status" value="1"/>
</dbReference>
<reference evidence="4" key="1">
    <citation type="journal article" date="2019" name="Int. J. Syst. Evol. Microbiol.">
        <title>The Global Catalogue of Microorganisms (GCM) 10K type strain sequencing project: providing services to taxonomists for standard genome sequencing and annotation.</title>
        <authorList>
            <consortium name="The Broad Institute Genomics Platform"/>
            <consortium name="The Broad Institute Genome Sequencing Center for Infectious Disease"/>
            <person name="Wu L."/>
            <person name="Ma J."/>
        </authorList>
    </citation>
    <scope>NUCLEOTIDE SEQUENCE [LARGE SCALE GENOMIC DNA]</scope>
    <source>
        <strain evidence="4">KCTC 52487</strain>
    </source>
</reference>
<evidence type="ECO:0000259" key="2">
    <source>
        <dbReference type="SMART" id="SM00245"/>
    </source>
</evidence>
<accession>A0ABV6ZXV1</accession>
<proteinExistence type="predicted"/>
<feature type="signal peptide" evidence="1">
    <location>
        <begin position="1"/>
        <end position="24"/>
    </location>
</feature>
<keyword evidence="4" id="KW-1185">Reference proteome</keyword>
<sequence>MSNALKLTACVLTLALLTPAITLAQDVAAHTDFTELADAINATMRAHHYDPAELEGPAYAAVEQAVSNLASTATTDEEFLSGFRTIWRSGPFSHVVLRQSDQTVAQMGAYFDSMRIGGGGAVLSWDGDIAVLTVNTMMGQDTIEEIDAAFDEIAHHDASALIVDLRENGGGAFAVRPLVAHIIDTPLDAGAFISQPWNATMDHAPGRADIAGLEPWEGWSVLSFWADVQANLVTRITFQPVEPSFDGPVYVLTSNETASAAEMASDALKASGRATLIGETTAGEMLSQTLYDLPGGYQLALPIADYYSMTNGRIEGHGVVPDIATDAATAMDAALTLARQ</sequence>
<evidence type="ECO:0000313" key="4">
    <source>
        <dbReference type="Proteomes" id="UP001595379"/>
    </source>
</evidence>
<dbReference type="InterPro" id="IPR029045">
    <property type="entry name" value="ClpP/crotonase-like_dom_sf"/>
</dbReference>
<dbReference type="InterPro" id="IPR005151">
    <property type="entry name" value="Tail-specific_protease"/>
</dbReference>
<dbReference type="EC" id="3.4.-.-" evidence="3"/>
<organism evidence="3 4">
    <name type="scientific">Hyphobacterium vulgare</name>
    <dbReference type="NCBI Taxonomy" id="1736751"/>
    <lineage>
        <taxon>Bacteria</taxon>
        <taxon>Pseudomonadati</taxon>
        <taxon>Pseudomonadota</taxon>
        <taxon>Alphaproteobacteria</taxon>
        <taxon>Maricaulales</taxon>
        <taxon>Maricaulaceae</taxon>
        <taxon>Hyphobacterium</taxon>
    </lineage>
</organism>
<dbReference type="Gene3D" id="3.90.226.10">
    <property type="entry name" value="2-enoyl-CoA Hydratase, Chain A, domain 1"/>
    <property type="match status" value="1"/>
</dbReference>
<feature type="chain" id="PRO_5046398204" evidence="1">
    <location>
        <begin position="25"/>
        <end position="340"/>
    </location>
</feature>
<dbReference type="Pfam" id="PF03572">
    <property type="entry name" value="Peptidase_S41"/>
    <property type="match status" value="1"/>
</dbReference>
<evidence type="ECO:0000313" key="3">
    <source>
        <dbReference type="EMBL" id="MFC2926214.1"/>
    </source>
</evidence>
<dbReference type="Proteomes" id="UP001595379">
    <property type="component" value="Unassembled WGS sequence"/>
</dbReference>
<feature type="domain" description="Tail specific protease" evidence="2">
    <location>
        <begin position="89"/>
        <end position="326"/>
    </location>
</feature>
<comment type="caution">
    <text evidence="3">The sequence shown here is derived from an EMBL/GenBank/DDBJ whole genome shotgun (WGS) entry which is preliminary data.</text>
</comment>
<evidence type="ECO:0000256" key="1">
    <source>
        <dbReference type="SAM" id="SignalP"/>
    </source>
</evidence>
<keyword evidence="1" id="KW-0732">Signal</keyword>